<keyword evidence="1" id="KW-0472">Membrane</keyword>
<keyword evidence="1" id="KW-1133">Transmembrane helix</keyword>
<evidence type="ECO:0000256" key="1">
    <source>
        <dbReference type="SAM" id="Phobius"/>
    </source>
</evidence>
<accession>A0A7K1LRW5</accession>
<proteinExistence type="predicted"/>
<dbReference type="EMBL" id="VJVW01000005">
    <property type="protein sequence ID" value="MUP43546.1"/>
    <property type="molecule type" value="Genomic_DNA"/>
</dbReference>
<evidence type="ECO:0000313" key="2">
    <source>
        <dbReference type="EMBL" id="MUP43546.1"/>
    </source>
</evidence>
<sequence length="74" mass="8564">MKHNVKVFLIYFISFITIFSLSRYLIGLLLPGLQHLYLMIAAAVITLVLSPRLDKDQNGRYILKSVFKKEPLIK</sequence>
<feature type="transmembrane region" description="Helical" evidence="1">
    <location>
        <begin position="7"/>
        <end position="26"/>
    </location>
</feature>
<evidence type="ECO:0000313" key="3">
    <source>
        <dbReference type="Proteomes" id="UP000460416"/>
    </source>
</evidence>
<comment type="caution">
    <text evidence="2">The sequence shown here is derived from an EMBL/GenBank/DDBJ whole genome shotgun (WGS) entry which is preliminary data.</text>
</comment>
<name>A0A7K1LRW5_9FLAO</name>
<reference evidence="2 3" key="1">
    <citation type="submission" date="2019-07" db="EMBL/GenBank/DDBJ databases">
        <title>Gramella aestuarii sp. nov., isolated from a tidal flat, and emended description of Gramella echinicola.</title>
        <authorList>
            <person name="Liu L."/>
        </authorList>
    </citation>
    <scope>NUCLEOTIDE SEQUENCE [LARGE SCALE GENOMIC DNA]</scope>
    <source>
        <strain evidence="2 3">BS12</strain>
    </source>
</reference>
<protein>
    <submittedName>
        <fullName evidence="2">Uncharacterized protein</fullName>
    </submittedName>
</protein>
<dbReference type="OrthoDB" id="1451966at2"/>
<keyword evidence="1" id="KW-0812">Transmembrane</keyword>
<dbReference type="RefSeq" id="WP_156277372.1">
    <property type="nucleotide sequence ID" value="NZ_BAABGI010000004.1"/>
</dbReference>
<keyword evidence="3" id="KW-1185">Reference proteome</keyword>
<gene>
    <name evidence="2" type="ORF">FLP08_13255</name>
</gene>
<feature type="transmembrane region" description="Helical" evidence="1">
    <location>
        <begin position="32"/>
        <end position="50"/>
    </location>
</feature>
<dbReference type="Proteomes" id="UP000460416">
    <property type="component" value="Unassembled WGS sequence"/>
</dbReference>
<dbReference type="AlphaFoldDB" id="A0A7K1LRW5"/>
<organism evidence="2 3">
    <name type="scientific">Christiangramia aestuarii</name>
    <dbReference type="NCBI Taxonomy" id="1028746"/>
    <lineage>
        <taxon>Bacteria</taxon>
        <taxon>Pseudomonadati</taxon>
        <taxon>Bacteroidota</taxon>
        <taxon>Flavobacteriia</taxon>
        <taxon>Flavobacteriales</taxon>
        <taxon>Flavobacteriaceae</taxon>
        <taxon>Christiangramia</taxon>
    </lineage>
</organism>